<organism evidence="1 2">
    <name type="scientific">Pistacia atlantica</name>
    <dbReference type="NCBI Taxonomy" id="434234"/>
    <lineage>
        <taxon>Eukaryota</taxon>
        <taxon>Viridiplantae</taxon>
        <taxon>Streptophyta</taxon>
        <taxon>Embryophyta</taxon>
        <taxon>Tracheophyta</taxon>
        <taxon>Spermatophyta</taxon>
        <taxon>Magnoliopsida</taxon>
        <taxon>eudicotyledons</taxon>
        <taxon>Gunneridae</taxon>
        <taxon>Pentapetalae</taxon>
        <taxon>rosids</taxon>
        <taxon>malvids</taxon>
        <taxon>Sapindales</taxon>
        <taxon>Anacardiaceae</taxon>
        <taxon>Pistacia</taxon>
    </lineage>
</organism>
<dbReference type="Proteomes" id="UP001164250">
    <property type="component" value="Chromosome 9"/>
</dbReference>
<sequence length="321" mass="37040">MDDNGEKTRLGLLHKCWATVFCSEAAIAMRGVSTLSYLVGQLTRFGTRVQTQSSSWYAMKQIQISNQNIAKGMSSFEGQPKNEILERYPEQKAESLRKHQIGENVSRKDKINFLVSTLLDLKDSKEAVYSCLDAWVAWEQNFPIASLKQALFALEKEQQWHRVVQVIKWMLSKGQGSTMGTYVQLVRALDKDHRAEEAHKFWMKKIGTDLHSVPWQLCNSMICIYYRNNMPERLIKLFKGLEAFDRKPPEKSIVQKVADAYEILGLPEEKERVLEKYKDLFTKTEKEGRKSKAASRKNMKSKHRKDTRISDGVTEALNDIQ</sequence>
<proteinExistence type="predicted"/>
<comment type="caution">
    <text evidence="1">The sequence shown here is derived from an EMBL/GenBank/DDBJ whole genome shotgun (WGS) entry which is preliminary data.</text>
</comment>
<name>A0ACC1APG9_9ROSI</name>
<evidence type="ECO:0000313" key="1">
    <source>
        <dbReference type="EMBL" id="KAJ0088572.1"/>
    </source>
</evidence>
<evidence type="ECO:0000313" key="2">
    <source>
        <dbReference type="Proteomes" id="UP001164250"/>
    </source>
</evidence>
<keyword evidence="2" id="KW-1185">Reference proteome</keyword>
<dbReference type="EMBL" id="CM047905">
    <property type="protein sequence ID" value="KAJ0088572.1"/>
    <property type="molecule type" value="Genomic_DNA"/>
</dbReference>
<reference evidence="2" key="1">
    <citation type="journal article" date="2023" name="G3 (Bethesda)">
        <title>Genome assembly and association tests identify interacting loci associated with vigor, precocity, and sex in interspecific pistachio rootstocks.</title>
        <authorList>
            <person name="Palmer W."/>
            <person name="Jacygrad E."/>
            <person name="Sagayaradj S."/>
            <person name="Cavanaugh K."/>
            <person name="Han R."/>
            <person name="Bertier L."/>
            <person name="Beede B."/>
            <person name="Kafkas S."/>
            <person name="Golino D."/>
            <person name="Preece J."/>
            <person name="Michelmore R."/>
        </authorList>
    </citation>
    <scope>NUCLEOTIDE SEQUENCE [LARGE SCALE GENOMIC DNA]</scope>
</reference>
<protein>
    <submittedName>
        <fullName evidence="1">Uncharacterized protein</fullName>
    </submittedName>
</protein>
<gene>
    <name evidence="1" type="ORF">Patl1_32511</name>
</gene>
<accession>A0ACC1APG9</accession>